<proteinExistence type="evidence at transcript level"/>
<feature type="region of interest" description="Disordered" evidence="1">
    <location>
        <begin position="26"/>
        <end position="92"/>
    </location>
</feature>
<reference evidence="3" key="1">
    <citation type="submission" date="2014-03" db="EMBL/GenBank/DDBJ databases">
        <title>The sialotranscriptome of Amblyomma triste, Amblyomma parvum and Amblyomma cajennense ticks, uncovered by 454-based RNA-seq.</title>
        <authorList>
            <person name="Garcia G.R."/>
            <person name="Gardinassi L.G."/>
            <person name="Ribeiro J.M."/>
            <person name="Anatriello E."/>
            <person name="Ferreira B.R."/>
            <person name="Moreira H.N."/>
            <person name="Mafra C."/>
            <person name="Olegario M.M."/>
            <person name="Szabo P.J."/>
            <person name="Miranda-Santos I.K."/>
            <person name="Maruyama S.R."/>
        </authorList>
    </citation>
    <scope>NUCLEOTIDE SEQUENCE</scope>
    <source>
        <strain evidence="3">Uberlandia</strain>
        <tissue evidence="3">Salivary glands</tissue>
    </source>
</reference>
<evidence type="ECO:0000256" key="1">
    <source>
        <dbReference type="SAM" id="MobiDB-lite"/>
    </source>
</evidence>
<evidence type="ECO:0000313" key="3">
    <source>
        <dbReference type="EMBL" id="JAC19085.1"/>
    </source>
</evidence>
<dbReference type="AlphaFoldDB" id="A0A023FCP3"/>
<feature type="region of interest" description="Disordered" evidence="1">
    <location>
        <begin position="116"/>
        <end position="149"/>
    </location>
</feature>
<feature type="compositionally biased region" description="Basic and acidic residues" evidence="1">
    <location>
        <begin position="136"/>
        <end position="149"/>
    </location>
</feature>
<dbReference type="EMBL" id="GBBK01005397">
    <property type="protein sequence ID" value="JAC19085.1"/>
    <property type="molecule type" value="mRNA"/>
</dbReference>
<feature type="compositionally biased region" description="Basic and acidic residues" evidence="1">
    <location>
        <begin position="30"/>
        <end position="42"/>
    </location>
</feature>
<protein>
    <submittedName>
        <fullName evidence="3">Putative secreted protein</fullName>
    </submittedName>
</protein>
<keyword evidence="2" id="KW-0732">Signal</keyword>
<sequence>MALLRFAAFSLALCILAGLATAKNLDLEVPDSKSSDPKKPDLDSEPDVGNGADISDPKENDAKEEDSNGPLAPPMYAEYWNGPLHRGPRGYAPPPSPFYDPVYFWGPYRTPFFGYPRFGGSDDRYPSGPSDESGETEGKDRNNEPKGAQ</sequence>
<name>A0A023FCP3_AMBCJ</name>
<organism evidence="3">
    <name type="scientific">Amblyomma cajennense</name>
    <name type="common">Cayenne tick</name>
    <name type="synonym">Acarus cajennensis</name>
    <dbReference type="NCBI Taxonomy" id="34607"/>
    <lineage>
        <taxon>Eukaryota</taxon>
        <taxon>Metazoa</taxon>
        <taxon>Ecdysozoa</taxon>
        <taxon>Arthropoda</taxon>
        <taxon>Chelicerata</taxon>
        <taxon>Arachnida</taxon>
        <taxon>Acari</taxon>
        <taxon>Parasitiformes</taxon>
        <taxon>Ixodida</taxon>
        <taxon>Ixodoidea</taxon>
        <taxon>Ixodidae</taxon>
        <taxon>Amblyomminae</taxon>
        <taxon>Amblyomma</taxon>
    </lineage>
</organism>
<feature type="chain" id="PRO_5001516377" evidence="2">
    <location>
        <begin position="23"/>
        <end position="149"/>
    </location>
</feature>
<accession>A0A023FCP3</accession>
<evidence type="ECO:0000256" key="2">
    <source>
        <dbReference type="SAM" id="SignalP"/>
    </source>
</evidence>
<feature type="signal peptide" evidence="2">
    <location>
        <begin position="1"/>
        <end position="22"/>
    </location>
</feature>